<dbReference type="EMBL" id="KX489738">
    <property type="protein sequence ID" value="AOO92102.1"/>
    <property type="molecule type" value="Genomic_DNA"/>
</dbReference>
<evidence type="ECO:0000313" key="1">
    <source>
        <dbReference type="EMBL" id="AOO92102.1"/>
    </source>
</evidence>
<name>A0A1C9I016_RHILT</name>
<accession>A0A1C9I016</accession>
<dbReference type="RefSeq" id="WP_026188652.1">
    <property type="nucleotide sequence ID" value="NZ_CP050086.1"/>
</dbReference>
<dbReference type="Pfam" id="PF06666">
    <property type="entry name" value="DUF1173"/>
    <property type="match status" value="1"/>
</dbReference>
<organism evidence="1">
    <name type="scientific">Rhizobium leguminosarum bv. trifolii</name>
    <dbReference type="NCBI Taxonomy" id="386"/>
    <lineage>
        <taxon>Bacteria</taxon>
        <taxon>Pseudomonadati</taxon>
        <taxon>Pseudomonadota</taxon>
        <taxon>Alphaproteobacteria</taxon>
        <taxon>Hyphomicrobiales</taxon>
        <taxon>Rhizobiaceae</taxon>
        <taxon>Rhizobium/Agrobacterium group</taxon>
        <taxon>Rhizobium</taxon>
    </lineage>
</organism>
<reference evidence="1" key="2">
    <citation type="journal article" date="2016" name="Front. Microbiol.">
        <title>The Regulatory Protein RosR Affects Rhizobium leguminosarum bv. trifolii Protein Profiles, Cell Surface Properties, and Symbiosis with Clover.</title>
        <authorList>
            <person name="Rachwal K."/>
            <person name="Boguszewska A."/>
            <person name="Kopcinska J."/>
            <person name="Karas M."/>
            <person name="Tchorzewski M."/>
            <person name="Janczarek M."/>
        </authorList>
    </citation>
    <scope>NUCLEOTIDE SEQUENCE</scope>
    <source>
        <strain evidence="1">Rt24.2</strain>
    </source>
</reference>
<proteinExistence type="predicted"/>
<dbReference type="InterPro" id="IPR009553">
    <property type="entry name" value="DUF1173"/>
</dbReference>
<protein>
    <submittedName>
        <fullName evidence="1">Uncharacterized protein</fullName>
    </submittedName>
</protein>
<sequence length="396" mass="44487">MRKFLIGEQAFDEDAPELRARLEQAYTHNVRPLCQCKDPPLPMYIARVDALHVIKRMPLSGHRHHPACPSYEPPYELSGLGSLIGSAIHIDANGKAALRLDFPLTKKSVRNTPALSTHASEAALRNETKKLSLRAVLHYLWEAGELTEWRASWTGKRGWSRVRASLLNAALQMTAQGDPLSDILFVPEVFHQEDREGIAARRAAALAGAHASRPGPRKLMVTVAEVKGFAAARVSRKIVVRHLPFPFIIEEGTWKRLGARYETDLELWRSSEDFHLIMIATFGISDTGIASIEEIAMMVVNENWIPFESVHEQHLLERLSRLKRKSVKGLRFNLSREQPVVSVTLPEQRPAPVAMFIVPPGASEDFENALAEMIDAIPEITPWIWHVTEGEMPRLP</sequence>
<reference evidence="1" key="1">
    <citation type="journal article" date="2015" name="BMC Genomics">
        <title>Transcriptome profiling of a Rhizobium leguminosarum bv. trifolii rosR mutant reveals the role of the transcriptional regulator RosR in motility, synthesis of cell-surface components, and other cellular processes.</title>
        <authorList>
            <person name="Rachwal K."/>
            <person name="Matczynska E."/>
            <person name="Janczarek M."/>
        </authorList>
    </citation>
    <scope>NUCLEOTIDE SEQUENCE</scope>
    <source>
        <strain evidence="1">Rt24.2</strain>
    </source>
</reference>
<dbReference type="AlphaFoldDB" id="A0A1C9I016"/>